<accession>A0A011PN73</accession>
<evidence type="ECO:0000313" key="1">
    <source>
        <dbReference type="EMBL" id="EXI78320.1"/>
    </source>
</evidence>
<protein>
    <submittedName>
        <fullName evidence="1">Uncharacterized protein</fullName>
    </submittedName>
</protein>
<proteinExistence type="predicted"/>
<evidence type="ECO:0000313" key="2">
    <source>
        <dbReference type="Proteomes" id="UP000021816"/>
    </source>
</evidence>
<sequence length="59" mass="6249">MPYAELLPLAVKLLDIPETIIETAVAQELADKVLLPDSVSGQPGVFLAPLYDAEQSIAA</sequence>
<dbReference type="STRING" id="1454003.AW10_03164"/>
<dbReference type="PATRIC" id="fig|1454003.3.peg.3220"/>
<gene>
    <name evidence="1" type="ORF">AW10_03164</name>
</gene>
<dbReference type="EMBL" id="JEMX01000075">
    <property type="protein sequence ID" value="EXI78320.1"/>
    <property type="molecule type" value="Genomic_DNA"/>
</dbReference>
<dbReference type="Proteomes" id="UP000021816">
    <property type="component" value="Unassembled WGS sequence"/>
</dbReference>
<dbReference type="AlphaFoldDB" id="A0A011PN73"/>
<organism evidence="1 2">
    <name type="scientific">Candidatus Accumulibacter appositus</name>
    <dbReference type="NCBI Taxonomy" id="1454003"/>
    <lineage>
        <taxon>Bacteria</taxon>
        <taxon>Pseudomonadati</taxon>
        <taxon>Pseudomonadota</taxon>
        <taxon>Betaproteobacteria</taxon>
        <taxon>Candidatus Accumulibacter</taxon>
    </lineage>
</organism>
<name>A0A011PN73_9PROT</name>
<reference evidence="1 2" key="1">
    <citation type="submission" date="2014-02" db="EMBL/GenBank/DDBJ databases">
        <title>Expanding our view of genomic diversity in Candidatus Accumulibacter clades.</title>
        <authorList>
            <person name="Skennerton C.T."/>
            <person name="Barr J.J."/>
            <person name="Slater F.R."/>
            <person name="Bond P.L."/>
            <person name="Tyson G.W."/>
        </authorList>
    </citation>
    <scope>NUCLEOTIDE SEQUENCE [LARGE SCALE GENOMIC DNA]</scope>
    <source>
        <strain evidence="2">BA-92</strain>
    </source>
</reference>
<comment type="caution">
    <text evidence="1">The sequence shown here is derived from an EMBL/GenBank/DDBJ whole genome shotgun (WGS) entry which is preliminary data.</text>
</comment>